<keyword evidence="2" id="KW-1133">Transmembrane helix</keyword>
<evidence type="ECO:0000256" key="1">
    <source>
        <dbReference type="SAM" id="MobiDB-lite"/>
    </source>
</evidence>
<dbReference type="EMBL" id="JAVRIE010000003">
    <property type="protein sequence ID" value="MDT0582953.1"/>
    <property type="molecule type" value="Genomic_DNA"/>
</dbReference>
<feature type="transmembrane region" description="Helical" evidence="2">
    <location>
        <begin position="76"/>
        <end position="95"/>
    </location>
</feature>
<evidence type="ECO:0000256" key="2">
    <source>
        <dbReference type="SAM" id="Phobius"/>
    </source>
</evidence>
<feature type="transmembrane region" description="Helical" evidence="2">
    <location>
        <begin position="38"/>
        <end position="56"/>
    </location>
</feature>
<name>A0AAW8R4G0_9ALTE</name>
<accession>A0AAW8R4G0</accession>
<feature type="transmembrane region" description="Helical" evidence="2">
    <location>
        <begin position="102"/>
        <end position="119"/>
    </location>
</feature>
<evidence type="ECO:0000313" key="3">
    <source>
        <dbReference type="EMBL" id="MDT0582953.1"/>
    </source>
</evidence>
<feature type="transmembrane region" description="Helical" evidence="2">
    <location>
        <begin position="131"/>
        <end position="153"/>
    </location>
</feature>
<keyword evidence="2" id="KW-0472">Membrane</keyword>
<protein>
    <submittedName>
        <fullName evidence="3">Uncharacterized protein</fullName>
    </submittedName>
</protein>
<dbReference type="Proteomes" id="UP001249020">
    <property type="component" value="Unassembled WGS sequence"/>
</dbReference>
<dbReference type="RefSeq" id="WP_311361722.1">
    <property type="nucleotide sequence ID" value="NZ_JAVRIE010000003.1"/>
</dbReference>
<proteinExistence type="predicted"/>
<gene>
    <name evidence="3" type="ORF">RM544_10410</name>
</gene>
<reference evidence="3 4" key="1">
    <citation type="submission" date="2023-09" db="EMBL/GenBank/DDBJ databases">
        <authorList>
            <person name="Rey-Velasco X."/>
        </authorList>
    </citation>
    <scope>NUCLEOTIDE SEQUENCE [LARGE SCALE GENOMIC DNA]</scope>
    <source>
        <strain evidence="3 4">W409</strain>
    </source>
</reference>
<keyword evidence="2" id="KW-0812">Transmembrane</keyword>
<dbReference type="AlphaFoldDB" id="A0AAW8R4G0"/>
<feature type="region of interest" description="Disordered" evidence="1">
    <location>
        <begin position="1"/>
        <end position="21"/>
    </location>
</feature>
<organism evidence="3 4">
    <name type="scientific">Brumicola blandensis</name>
    <dbReference type="NCBI Taxonomy" id="3075611"/>
    <lineage>
        <taxon>Bacteria</taxon>
        <taxon>Pseudomonadati</taxon>
        <taxon>Pseudomonadota</taxon>
        <taxon>Gammaproteobacteria</taxon>
        <taxon>Alteromonadales</taxon>
        <taxon>Alteromonadaceae</taxon>
        <taxon>Brumicola</taxon>
    </lineage>
</organism>
<comment type="caution">
    <text evidence="3">The sequence shown here is derived from an EMBL/GenBank/DDBJ whole genome shotgun (WGS) entry which is preliminary data.</text>
</comment>
<keyword evidence="4" id="KW-1185">Reference proteome</keyword>
<sequence length="164" mass="18733">MNSKSNTNNDGVITNGSMNNEDNLTQNDAPLVPLWQTWGLRIFFAGLVFVIGKWQLMSILQGPFEWTAWRGVGHSLLFTLALLAIGGMFRPLAFLPIMLFEIVWKVVWLTAVALPLWMAEEQIPGVVSVKGSLIGVGLIIICTPWKYVWWRYFKQAIEPWRRKK</sequence>
<evidence type="ECO:0000313" key="4">
    <source>
        <dbReference type="Proteomes" id="UP001249020"/>
    </source>
</evidence>